<evidence type="ECO:0000256" key="4">
    <source>
        <dbReference type="ARBA" id="ARBA00022692"/>
    </source>
</evidence>
<dbReference type="Pfam" id="PF00420">
    <property type="entry name" value="Oxidored_q2"/>
    <property type="match status" value="1"/>
</dbReference>
<sequence length="108" mass="11717">MTILTIITATLVYVGVNLVLSKNLIRVVLGTSILSHAAHLYLISMSFPGTDLPFVEKNNPDVDALPQALILTAIVISFATTALLLVLVYRNYQMNKDNQVDSLGGTDE</sequence>
<comment type="subcellular location">
    <subcellularLocation>
        <location evidence="1">Cell membrane</location>
        <topology evidence="1">Multi-pass membrane protein</topology>
    </subcellularLocation>
</comment>
<evidence type="ECO:0000313" key="8">
    <source>
        <dbReference type="EMBL" id="RAK44733.1"/>
    </source>
</evidence>
<evidence type="ECO:0000256" key="1">
    <source>
        <dbReference type="ARBA" id="ARBA00004651"/>
    </source>
</evidence>
<dbReference type="Gene3D" id="1.10.287.3510">
    <property type="match status" value="1"/>
</dbReference>
<dbReference type="AlphaFoldDB" id="A0A327ZR04"/>
<comment type="similarity">
    <text evidence="2">Belongs to the CPA3 antiporters (TC 2.A.63) subunit C family.</text>
</comment>
<name>A0A327ZR04_9STAP</name>
<dbReference type="EMBL" id="PZJH01000003">
    <property type="protein sequence ID" value="RAK44733.1"/>
    <property type="molecule type" value="Genomic_DNA"/>
</dbReference>
<evidence type="ECO:0000256" key="5">
    <source>
        <dbReference type="ARBA" id="ARBA00022989"/>
    </source>
</evidence>
<accession>A0A327ZR04</accession>
<evidence type="ECO:0000313" key="9">
    <source>
        <dbReference type="Proteomes" id="UP000249808"/>
    </source>
</evidence>
<proteinExistence type="inferred from homology"/>
<dbReference type="GO" id="GO:0005886">
    <property type="term" value="C:plasma membrane"/>
    <property type="evidence" value="ECO:0007669"/>
    <property type="project" value="UniProtKB-SubCell"/>
</dbReference>
<evidence type="ECO:0000256" key="2">
    <source>
        <dbReference type="ARBA" id="ARBA00010388"/>
    </source>
</evidence>
<keyword evidence="3" id="KW-1003">Cell membrane</keyword>
<evidence type="ECO:0000256" key="3">
    <source>
        <dbReference type="ARBA" id="ARBA00022475"/>
    </source>
</evidence>
<dbReference type="Proteomes" id="UP000249808">
    <property type="component" value="Unassembled WGS sequence"/>
</dbReference>
<dbReference type="PANTHER" id="PTHR34583:SF2">
    <property type="entry name" value="ANTIPORTER SUBUNIT MNHC2-RELATED"/>
    <property type="match status" value="1"/>
</dbReference>
<evidence type="ECO:0000256" key="7">
    <source>
        <dbReference type="SAM" id="Phobius"/>
    </source>
</evidence>
<dbReference type="PANTHER" id="PTHR34583">
    <property type="entry name" value="ANTIPORTER SUBUNIT MNHC2-RELATED"/>
    <property type="match status" value="1"/>
</dbReference>
<protein>
    <recommendedName>
        <fullName evidence="10">Na(+)/H(+) antiporter subunit C</fullName>
    </recommendedName>
</protein>
<dbReference type="InterPro" id="IPR050601">
    <property type="entry name" value="CPA3_antiporter_subunitC"/>
</dbReference>
<dbReference type="RefSeq" id="WP_099579211.1">
    <property type="nucleotide sequence ID" value="NZ_CP073819.1"/>
</dbReference>
<comment type="caution">
    <text evidence="8">The sequence shown here is derived from an EMBL/GenBank/DDBJ whole genome shotgun (WGS) entry which is preliminary data.</text>
</comment>
<keyword evidence="6 7" id="KW-0472">Membrane</keyword>
<keyword evidence="9" id="KW-1185">Reference proteome</keyword>
<evidence type="ECO:0000256" key="6">
    <source>
        <dbReference type="ARBA" id="ARBA00023136"/>
    </source>
</evidence>
<feature type="transmembrane region" description="Helical" evidence="7">
    <location>
        <begin position="68"/>
        <end position="89"/>
    </location>
</feature>
<organism evidence="8 9">
    <name type="scientific">Macrococcus epidermidis</name>
    <dbReference type="NCBI Taxonomy" id="1902580"/>
    <lineage>
        <taxon>Bacteria</taxon>
        <taxon>Bacillati</taxon>
        <taxon>Bacillota</taxon>
        <taxon>Bacilli</taxon>
        <taxon>Bacillales</taxon>
        <taxon>Staphylococcaceae</taxon>
        <taxon>Macrococcus</taxon>
    </lineage>
</organism>
<evidence type="ECO:0008006" key="10">
    <source>
        <dbReference type="Google" id="ProtNLM"/>
    </source>
</evidence>
<reference evidence="8 9" key="1">
    <citation type="journal article" date="2018" name="Front. Microbiol.">
        <title>Description and Comparative Genomics of Macrococcus caseolyticus subsp. hominis subsp. nov., Macrococcus goetzii sp. nov., Macrococcus epidermidis sp. nov., and Macrococcus bohemicus sp. nov., Novel Macrococci From Human Clinical Material With Virulence Potential and Suspected Uptake of Foreign DNA by Natural Transformation.</title>
        <authorList>
            <person name="Maslanova I."/>
            <person name="Wertheimer Z."/>
            <person name="Sedlacek I."/>
            <person name="Svec P."/>
            <person name="Indrakova A."/>
            <person name="Kovarovic V."/>
            <person name="Schumann P."/>
            <person name="Sproer C."/>
            <person name="Kralova S."/>
            <person name="Sedo O."/>
            <person name="Kristofova L."/>
            <person name="Vrbovska V."/>
            <person name="Fuzik T."/>
            <person name="Petras P."/>
            <person name="Zdrahal Z."/>
            <person name="Ruzickova V."/>
            <person name="Doskar J."/>
            <person name="Pantucek R."/>
        </authorList>
    </citation>
    <scope>NUCLEOTIDE SEQUENCE [LARGE SCALE GENOMIC DNA]</scope>
    <source>
        <strain evidence="8 9">01/688</strain>
    </source>
</reference>
<keyword evidence="5 7" id="KW-1133">Transmembrane helix</keyword>
<keyword evidence="4 7" id="KW-0812">Transmembrane</keyword>
<dbReference type="InterPro" id="IPR039428">
    <property type="entry name" value="NUOK/Mnh_C1-like"/>
</dbReference>
<gene>
    <name evidence="8" type="ORF">BHU61_08455</name>
</gene>